<evidence type="ECO:0000313" key="2">
    <source>
        <dbReference type="Proteomes" id="UP001607302"/>
    </source>
</evidence>
<dbReference type="Proteomes" id="UP001607302">
    <property type="component" value="Unassembled WGS sequence"/>
</dbReference>
<reference evidence="1 2" key="1">
    <citation type="journal article" date="2024" name="Ann. Entomol. Soc. Am.">
        <title>Genomic analyses of the southern and eastern yellowjacket wasps (Hymenoptera: Vespidae) reveal evolutionary signatures of social life.</title>
        <authorList>
            <person name="Catto M.A."/>
            <person name="Caine P.B."/>
            <person name="Orr S.E."/>
            <person name="Hunt B.G."/>
            <person name="Goodisman M.A.D."/>
        </authorList>
    </citation>
    <scope>NUCLEOTIDE SEQUENCE [LARGE SCALE GENOMIC DNA]</scope>
    <source>
        <strain evidence="1">233</strain>
        <tissue evidence="1">Head and thorax</tissue>
    </source>
</reference>
<evidence type="ECO:0000313" key="1">
    <source>
        <dbReference type="EMBL" id="KAL2719520.1"/>
    </source>
</evidence>
<gene>
    <name evidence="1" type="ORF">V1478_010982</name>
</gene>
<accession>A0ABD2AG56</accession>
<organism evidence="1 2">
    <name type="scientific">Vespula squamosa</name>
    <name type="common">Southern yellow jacket</name>
    <name type="synonym">Wasp</name>
    <dbReference type="NCBI Taxonomy" id="30214"/>
    <lineage>
        <taxon>Eukaryota</taxon>
        <taxon>Metazoa</taxon>
        <taxon>Ecdysozoa</taxon>
        <taxon>Arthropoda</taxon>
        <taxon>Hexapoda</taxon>
        <taxon>Insecta</taxon>
        <taxon>Pterygota</taxon>
        <taxon>Neoptera</taxon>
        <taxon>Endopterygota</taxon>
        <taxon>Hymenoptera</taxon>
        <taxon>Apocrita</taxon>
        <taxon>Aculeata</taxon>
        <taxon>Vespoidea</taxon>
        <taxon>Vespidae</taxon>
        <taxon>Vespinae</taxon>
        <taxon>Vespula</taxon>
    </lineage>
</organism>
<dbReference type="AlphaFoldDB" id="A0ABD2AG56"/>
<sequence length="228" mass="26379">MKEEGTREKEGRNEMGFYSFERTARIALAIKEVLYDAVLYARGLFYLIALPPSSGIRNKLTSERIDTRTESKLRFLFCNKIMKLGYVRGISFSFSNSFEFNLKEQIRRINRNSYERMIRCELTSSILKTTNLKYEIDGVGYAVPNLVTTSRSKSCELNRNIIVMTVTVKKRFRRDSSEERNEPTATNLSVRQIEITVSHERNSRGSVLFSKKTSRDISLRNLRGILSS</sequence>
<feature type="non-terminal residue" evidence="1">
    <location>
        <position position="228"/>
    </location>
</feature>
<proteinExistence type="predicted"/>
<keyword evidence="2" id="KW-1185">Reference proteome</keyword>
<comment type="caution">
    <text evidence="1">The sequence shown here is derived from an EMBL/GenBank/DDBJ whole genome shotgun (WGS) entry which is preliminary data.</text>
</comment>
<name>A0ABD2AG56_VESSQ</name>
<dbReference type="EMBL" id="JAUDFV010000149">
    <property type="protein sequence ID" value="KAL2719520.1"/>
    <property type="molecule type" value="Genomic_DNA"/>
</dbReference>
<protein>
    <submittedName>
        <fullName evidence="1">Uncharacterized protein</fullName>
    </submittedName>
</protein>